<dbReference type="Proteomes" id="UP000732380">
    <property type="component" value="Unassembled WGS sequence"/>
</dbReference>
<evidence type="ECO:0000313" key="2">
    <source>
        <dbReference type="EMBL" id="KAG6121255.1"/>
    </source>
</evidence>
<reference evidence="2 3" key="1">
    <citation type="journal article" date="2020" name="bioRxiv">
        <title>Whole genome comparisons of ergot fungi reveals the divergence and evolution of species within the genus Claviceps are the result of varying mechanisms driving genome evolution and host range expansion.</title>
        <authorList>
            <person name="Wyka S.A."/>
            <person name="Mondo S.J."/>
            <person name="Liu M."/>
            <person name="Dettman J."/>
            <person name="Nalam V."/>
            <person name="Broders K.D."/>
        </authorList>
    </citation>
    <scope>NUCLEOTIDE SEQUENCE [LARGE SCALE GENOMIC DNA]</scope>
    <source>
        <strain evidence="2 3">LM576</strain>
    </source>
</reference>
<comment type="caution">
    <text evidence="2">The sequence shown here is derived from an EMBL/GenBank/DDBJ whole genome shotgun (WGS) entry which is preliminary data.</text>
</comment>
<gene>
    <name evidence="2" type="ORF">E4U13_005156</name>
</gene>
<feature type="region of interest" description="Disordered" evidence="1">
    <location>
        <begin position="205"/>
        <end position="240"/>
    </location>
</feature>
<dbReference type="AlphaFoldDB" id="A0A9P7Q7A1"/>
<evidence type="ECO:0000256" key="1">
    <source>
        <dbReference type="SAM" id="MobiDB-lite"/>
    </source>
</evidence>
<organism evidence="2 3">
    <name type="scientific">Claviceps humidiphila</name>
    <dbReference type="NCBI Taxonomy" id="1294629"/>
    <lineage>
        <taxon>Eukaryota</taxon>
        <taxon>Fungi</taxon>
        <taxon>Dikarya</taxon>
        <taxon>Ascomycota</taxon>
        <taxon>Pezizomycotina</taxon>
        <taxon>Sordariomycetes</taxon>
        <taxon>Hypocreomycetidae</taxon>
        <taxon>Hypocreales</taxon>
        <taxon>Clavicipitaceae</taxon>
        <taxon>Claviceps</taxon>
    </lineage>
</organism>
<proteinExistence type="predicted"/>
<protein>
    <submittedName>
        <fullName evidence="2">Uncharacterized protein</fullName>
    </submittedName>
</protein>
<name>A0A9P7Q7A1_9HYPO</name>
<sequence>MSETLVYREAELLSPAVPSSGETAYFNLPKNAFMKPPLLLFNPPTPADSENRNLEASSLSRRVPHDWAPPQSSNVNSLLVSQPVSRSSISLHSASTVFSIDPPRPPREGHEWVWFAEGYWAERQPIPTRKAKSGISSRFWKWKPRYCRKSTSDAQDQASPTALETIPLSNFGIVRATKTSPYLSESAHVLSLQNPEGSVDLQYAGERDSVSPNPQEGKSRPHTTSTERRLSVQRPKSRPRARYVRTITNGSRYSIFSALNERLVIPPGISPRSCSEQSQMIEADTGLLSTDFVSVVRKSEELNAGSLPVKTIPRRSCWPDGFQISASRVRSQLERLKAIRKLLMRFRSRHRSPFRSLCYMQKAGHSPEGTRLTPPNSPHATSEFLASMTCCWSKDYGAKSVRPFSRHFTGCHQ</sequence>
<keyword evidence="3" id="KW-1185">Reference proteome</keyword>
<evidence type="ECO:0000313" key="3">
    <source>
        <dbReference type="Proteomes" id="UP000732380"/>
    </source>
</evidence>
<feature type="region of interest" description="Disordered" evidence="1">
    <location>
        <begin position="44"/>
        <end position="72"/>
    </location>
</feature>
<dbReference type="EMBL" id="SRQM01000041">
    <property type="protein sequence ID" value="KAG6121255.1"/>
    <property type="molecule type" value="Genomic_DNA"/>
</dbReference>
<accession>A0A9P7Q7A1</accession>